<dbReference type="PANTHER" id="PTHR32114">
    <property type="entry name" value="ABC TRANSPORTER ABCH.3"/>
    <property type="match status" value="1"/>
</dbReference>
<dbReference type="STRING" id="388467.A19Y_4057"/>
<keyword evidence="3" id="KW-0235">DNA replication</keyword>
<dbReference type="Gene3D" id="1.10.287.510">
    <property type="entry name" value="Helix hairpin bin"/>
    <property type="match status" value="1"/>
</dbReference>
<dbReference type="InterPro" id="IPR004592">
    <property type="entry name" value="SbcC_gammaproteobac_type"/>
</dbReference>
<keyword evidence="3" id="KW-0269">Exonuclease</keyword>
<dbReference type="GO" id="GO:0016887">
    <property type="term" value="F:ATP hydrolysis activity"/>
    <property type="evidence" value="ECO:0007669"/>
    <property type="project" value="InterPro"/>
</dbReference>
<dbReference type="HOGENOM" id="CLU_004785_0_2_3"/>
<dbReference type="Proteomes" id="UP000027395">
    <property type="component" value="Chromosome"/>
</dbReference>
<sequence>MIPQKLTLKNFLSYREATLDFSGLHTACICGSNGSGKSSLLEAMAWAIWGESRAESKDDIIYMGELETQVDFIFISQGNLYRVIRNRRRGQSGTLEFQVATTVLQEIEDLDQIKFRTLTEKGIAPTQQKIIDYLKLDYDTFTNSAYLRQGKADEFMIKRPAERKEILANLLKLDQYDGLSDKAKDLAKSYKSQAEILEQTLTSNQVQIDQKGQLEQDIIQLQNTIDQLQEKQAQDRDQYQQLQAQQHHRQSWEKLLTGQQQQHQTFAQDYRRLQQELVTTQQQRQELEAVLKQETEIQTGYNNFITLQTTEETLSVQFKIYQDSQQQRQQLQEQQRQHLNTLQQQIQSLQARLEALTQQEQDYLQILSQKTDIEAGLEQLQTARNRLTQFDQLQLEVTPILQQRQRLQTELDRAQSRQQARLDELKTSVGKLQRTIKHHRPQLEQQSQTIVNKIIELDKKKVYQIRVREKGQERHNFIDRLNTVKRDYEEKLVELDQKIKLLSKSESEETETAELPLLRSQFPPCPLCDRPLDEHHWNLVISKQQNQQQEFRNEIWMIHEQLVVADREIKILQEEYRQIQEDLLPYEELREHRGKIQAQLEGLDQDEQQLQQLILEEKAVQNILDTGNYATDLYAELQDLEHKLSQLNYNEQSHALARNEEKRWRWAEIKYSQIRDAQDKLTKINTQKPELETKIQSLTQSLTEEKNNSKIQQKIIILEQKINQMGYNVEEHNRIRTELRQAQIWLTRTEQLNQAKQQYPILQKRLQELETITQERVKNLQAIQGQIELLQEQLKETPDPTESLKQLEQLIQQQRLKLDHYLGQFGSLQQQQTQLDNLNAQQIEIKTQLDTTRRQYRVYDELAKAFGKNGIQALMIENVLPQLEAETNQILSRLSSNQLHVQFVTQRTSGRGSKSSKNAPKMIETLEILIADARGTRSYETYSGGEAFRINFAIRLALAKLLAQRAGTSLQMLIIDEGFGTQDAEGCDRLIAAINAIASDFACILTVTHIPSLKEAFQARIEVNKTSQGSQIYLSI</sequence>
<evidence type="ECO:0000256" key="1">
    <source>
        <dbReference type="ARBA" id="ARBA00006930"/>
    </source>
</evidence>
<proteinExistence type="inferred from homology"/>
<dbReference type="Gene3D" id="3.40.50.300">
    <property type="entry name" value="P-loop containing nucleotide triphosphate hydrolases"/>
    <property type="match status" value="2"/>
</dbReference>
<comment type="subunit">
    <text evidence="2 3">Heterodimer of SbcC and SbcD.</text>
</comment>
<dbReference type="eggNOG" id="COG0419">
    <property type="taxonomic scope" value="Bacteria"/>
</dbReference>
<dbReference type="Pfam" id="PF13476">
    <property type="entry name" value="AAA_23"/>
    <property type="match status" value="1"/>
</dbReference>
<keyword evidence="3" id="KW-0540">Nuclease</keyword>
<evidence type="ECO:0000259" key="4">
    <source>
        <dbReference type="Pfam" id="PF13476"/>
    </source>
</evidence>
<dbReference type="GO" id="GO:0004527">
    <property type="term" value="F:exonuclease activity"/>
    <property type="evidence" value="ECO:0007669"/>
    <property type="project" value="UniProtKB-KW"/>
</dbReference>
<feature type="coiled-coil region" evidence="3">
    <location>
        <begin position="478"/>
        <end position="505"/>
    </location>
</feature>
<feature type="coiled-coil region" evidence="3">
    <location>
        <begin position="321"/>
        <end position="366"/>
    </location>
</feature>
<evidence type="ECO:0000313" key="7">
    <source>
        <dbReference type="Proteomes" id="UP000027395"/>
    </source>
</evidence>
<organism evidence="6 7">
    <name type="scientific">Planktothrix agardhii (strain NIVA-CYA 126/8)</name>
    <dbReference type="NCBI Taxonomy" id="388467"/>
    <lineage>
        <taxon>Bacteria</taxon>
        <taxon>Bacillati</taxon>
        <taxon>Cyanobacteriota</taxon>
        <taxon>Cyanophyceae</taxon>
        <taxon>Oscillatoriophycideae</taxon>
        <taxon>Oscillatoriales</taxon>
        <taxon>Microcoleaceae</taxon>
        <taxon>Planktothrix</taxon>
    </lineage>
</organism>
<comment type="function">
    <text evidence="3">SbcCD cleaves DNA hairpin structures. These structures can inhibit DNA replication and are intermediates in certain DNA recombination reactions. The complex acts as a 3'-&gt;5' double strand exonuclease that can open hairpins. It also has a 5' single-strand endonuclease activity.</text>
</comment>
<dbReference type="GO" id="GO:0006260">
    <property type="term" value="P:DNA replication"/>
    <property type="evidence" value="ECO:0007669"/>
    <property type="project" value="UniProtKB-KW"/>
</dbReference>
<dbReference type="AlphaFoldDB" id="A0A073CLH4"/>
<feature type="coiled-coil region" evidence="3">
    <location>
        <begin position="180"/>
        <end position="245"/>
    </location>
</feature>
<feature type="coiled-coil region" evidence="3">
    <location>
        <begin position="674"/>
        <end position="708"/>
    </location>
</feature>
<dbReference type="InterPro" id="IPR027417">
    <property type="entry name" value="P-loop_NTPase"/>
</dbReference>
<feature type="coiled-coil region" evidence="3">
    <location>
        <begin position="804"/>
        <end position="855"/>
    </location>
</feature>
<evidence type="ECO:0000313" key="6">
    <source>
        <dbReference type="EMBL" id="KEI68767.1"/>
    </source>
</evidence>
<dbReference type="EMBL" id="KU665237">
    <property type="protein sequence ID" value="AQY60358.1"/>
    <property type="molecule type" value="Genomic_DNA"/>
</dbReference>
<dbReference type="GO" id="GO:0006302">
    <property type="term" value="P:double-strand break repair"/>
    <property type="evidence" value="ECO:0007669"/>
    <property type="project" value="InterPro"/>
</dbReference>
<feature type="coiled-coil region" evidence="3">
    <location>
        <begin position="270"/>
        <end position="297"/>
    </location>
</feature>
<dbReference type="NCBIfam" id="TIGR00618">
    <property type="entry name" value="sbcc"/>
    <property type="match status" value="1"/>
</dbReference>
<dbReference type="PANTHER" id="PTHR32114:SF2">
    <property type="entry name" value="ABC TRANSPORTER ABCH.3"/>
    <property type="match status" value="1"/>
</dbReference>
<accession>A0A073CLH4</accession>
<dbReference type="PATRIC" id="fig|388467.6.peg.3998"/>
<reference evidence="5" key="2">
    <citation type="journal article" date="2017" name="Front. Microbiol.">
        <title>Evolution of Anabaenopeptin Peptide Structural Variability in the Cyanobacterium Planktothrix.</title>
        <authorList>
            <person name="Entfellner E."/>
            <person name="Frei M."/>
            <person name="Christiansen G."/>
            <person name="Deng L."/>
            <person name="Blom J."/>
            <person name="Kurmayer R."/>
        </authorList>
    </citation>
    <scope>NUCLEOTIDE SEQUENCE</scope>
    <source>
        <strain evidence="5">NIVA-CYA 126/8</strain>
    </source>
</reference>
<feature type="domain" description="Rad50/SbcC-type AAA" evidence="4">
    <location>
        <begin position="5"/>
        <end position="230"/>
    </location>
</feature>
<dbReference type="InterPro" id="IPR038729">
    <property type="entry name" value="Rad50/SbcC_AAA"/>
</dbReference>
<evidence type="ECO:0000256" key="3">
    <source>
        <dbReference type="RuleBase" id="RU363070"/>
    </source>
</evidence>
<dbReference type="SUPFAM" id="SSF75712">
    <property type="entry name" value="Rad50 coiled-coil Zn hook"/>
    <property type="match status" value="1"/>
</dbReference>
<keyword evidence="3" id="KW-0378">Hydrolase</keyword>
<dbReference type="GO" id="GO:0004519">
    <property type="term" value="F:endonuclease activity"/>
    <property type="evidence" value="ECO:0007669"/>
    <property type="project" value="UniProtKB-KW"/>
</dbReference>
<dbReference type="GO" id="GO:0006310">
    <property type="term" value="P:DNA recombination"/>
    <property type="evidence" value="ECO:0007669"/>
    <property type="project" value="UniProtKB-KW"/>
</dbReference>
<dbReference type="Pfam" id="PF13558">
    <property type="entry name" value="SbcC_Walker_B"/>
    <property type="match status" value="1"/>
</dbReference>
<dbReference type="SUPFAM" id="SSF52540">
    <property type="entry name" value="P-loop containing nucleoside triphosphate hydrolases"/>
    <property type="match status" value="2"/>
</dbReference>
<keyword evidence="3" id="KW-0233">DNA recombination</keyword>
<reference evidence="6 7" key="1">
    <citation type="journal article" date="2014" name="Appl. Environ. Microbiol.">
        <title>Elucidation of insertion elements encoded on plasmids and in vitro construction of shuttle vectors from the toxic cyanobacterium Planktothrix.</title>
        <authorList>
            <person name="Christiansen G."/>
            <person name="Goesmann A."/>
            <person name="Kurmayer R."/>
        </authorList>
    </citation>
    <scope>NUCLEOTIDE SEQUENCE [LARGE SCALE GENOMIC DNA]</scope>
    <source>
        <strain evidence="6 7">NIVA-CYA 126/8</strain>
    </source>
</reference>
<keyword evidence="3" id="KW-0255">Endonuclease</keyword>
<comment type="similarity">
    <text evidence="1 3">Belongs to the SMC family. SbcC subfamily.</text>
</comment>
<dbReference type="EMBL" id="CM002803">
    <property type="protein sequence ID" value="KEI68767.1"/>
    <property type="molecule type" value="Genomic_DNA"/>
</dbReference>
<gene>
    <name evidence="3 6" type="primary">sbcC</name>
    <name evidence="6" type="ORF">A19Y_4057</name>
</gene>
<keyword evidence="7" id="KW-1185">Reference proteome</keyword>
<protein>
    <recommendedName>
        <fullName evidence="3">Nuclease SbcCD subunit C</fullName>
    </recommendedName>
</protein>
<name>A0A073CLH4_PLAA1</name>
<dbReference type="RefSeq" id="WP_042156262.1">
    <property type="nucleotide sequence ID" value="NZ_CM002803.1"/>
</dbReference>
<keyword evidence="3" id="KW-0175">Coiled coil</keyword>
<evidence type="ECO:0000256" key="2">
    <source>
        <dbReference type="ARBA" id="ARBA00011322"/>
    </source>
</evidence>
<evidence type="ECO:0000313" key="5">
    <source>
        <dbReference type="EMBL" id="AQY60358.1"/>
    </source>
</evidence>
<feature type="coiled-coil region" evidence="3">
    <location>
        <begin position="562"/>
        <end position="650"/>
    </location>
</feature>